<accession>A0A5C3DY78</accession>
<evidence type="ECO:0000313" key="7">
    <source>
        <dbReference type="EMBL" id="SPO22650.1"/>
    </source>
</evidence>
<comment type="cofactor">
    <cofactor evidence="1">
        <name>FAD</name>
        <dbReference type="ChEBI" id="CHEBI:57692"/>
    </cofactor>
</comment>
<evidence type="ECO:0000256" key="5">
    <source>
        <dbReference type="ARBA" id="ARBA00023002"/>
    </source>
</evidence>
<proteinExistence type="predicted"/>
<dbReference type="GO" id="GO:0016491">
    <property type="term" value="F:oxidoreductase activity"/>
    <property type="evidence" value="ECO:0007669"/>
    <property type="project" value="UniProtKB-KW"/>
</dbReference>
<evidence type="ECO:0000256" key="4">
    <source>
        <dbReference type="ARBA" id="ARBA00022857"/>
    </source>
</evidence>
<dbReference type="Gene3D" id="3.50.50.60">
    <property type="entry name" value="FAD/NAD(P)-binding domain"/>
    <property type="match status" value="1"/>
</dbReference>
<organism evidence="7 8">
    <name type="scientific">Ustilago trichophora</name>
    <dbReference type="NCBI Taxonomy" id="86804"/>
    <lineage>
        <taxon>Eukaryota</taxon>
        <taxon>Fungi</taxon>
        <taxon>Dikarya</taxon>
        <taxon>Basidiomycota</taxon>
        <taxon>Ustilaginomycotina</taxon>
        <taxon>Ustilaginomycetes</taxon>
        <taxon>Ustilaginales</taxon>
        <taxon>Ustilaginaceae</taxon>
        <taxon>Ustilago</taxon>
    </lineage>
</organism>
<feature type="region of interest" description="Disordered" evidence="6">
    <location>
        <begin position="415"/>
        <end position="435"/>
    </location>
</feature>
<dbReference type="InterPro" id="IPR036188">
    <property type="entry name" value="FAD/NAD-bd_sf"/>
</dbReference>
<dbReference type="SUPFAM" id="SSF51971">
    <property type="entry name" value="Nucleotide-binding domain"/>
    <property type="match status" value="1"/>
</dbReference>
<dbReference type="EMBL" id="OOIN01000004">
    <property type="protein sequence ID" value="SPO22650.1"/>
    <property type="molecule type" value="Genomic_DNA"/>
</dbReference>
<keyword evidence="4" id="KW-0521">NADP</keyword>
<dbReference type="InterPro" id="IPR055275">
    <property type="entry name" value="Ferredox_Rdtase"/>
</dbReference>
<dbReference type="OrthoDB" id="333024at2759"/>
<dbReference type="Proteomes" id="UP000324022">
    <property type="component" value="Unassembled WGS sequence"/>
</dbReference>
<protein>
    <submittedName>
        <fullName evidence="7">Related to NADPH:adrenodoxin oxidoreductase, mitochondrial</fullName>
    </submittedName>
</protein>
<evidence type="ECO:0000313" key="8">
    <source>
        <dbReference type="Proteomes" id="UP000324022"/>
    </source>
</evidence>
<evidence type="ECO:0000256" key="2">
    <source>
        <dbReference type="ARBA" id="ARBA00022630"/>
    </source>
</evidence>
<dbReference type="AlphaFoldDB" id="A0A5C3DY78"/>
<dbReference type="PRINTS" id="PR00368">
    <property type="entry name" value="FADPNR"/>
</dbReference>
<evidence type="ECO:0000256" key="3">
    <source>
        <dbReference type="ARBA" id="ARBA00022827"/>
    </source>
</evidence>
<evidence type="ECO:0000256" key="1">
    <source>
        <dbReference type="ARBA" id="ARBA00001974"/>
    </source>
</evidence>
<gene>
    <name evidence="7" type="ORF">UTRI_01328</name>
</gene>
<keyword evidence="3" id="KW-0274">FAD</keyword>
<sequence>MRCAPLVRAAVESTSSAAASSSASTSALPRRARVAIIGAGPSGFYAASRLLSRIPYSSSDSPSSQPLNIDIFDRLPVPHGLVRYGVAPDHPDVKNVEHKFAGVSQDPRLRFAGNVNVVHSPSDSAANPYPDAVQVPLEFLSRYYTHILFSYGASTGRPLGIPGSNPGELSGVYTALEFVNWYNGHPASHDPTLLSRSHFNVDLSNMHHLTVIGAGNVALDVARIVLRSSTPFLESSGRVTSNKAPGLSALEETDVPEPVLAELARCKIRDVDVFARRGPAQLAFTNKEVREMLSLEGIALRAPDKELLDSALRQLDELAAKGASDPARAQEIASEVRVKKRLLSLLTKGSKTKVGEQTKTWGLNFFHSPAKFIPLPNSTGDVKQVGGVEWNLTTLASGQPTPANLEAADPKMATWGSGSIDTTPTASTSTATGKTRTTATDMIVSSVGYQSEPLFSSSSQSTSPAVLKEGRLVELPFDPSRKIVPNTGGRVLNPQTKEAVPGAYVSGWLARGPNGVIATTMMDAYGVADVILSDLHSISTSQQQAAVEVDGDLLDHLEKQQSKQVVGFQGWRKIDEEEKCRGSKLGKLREKILTVKEMLEIAA</sequence>
<keyword evidence="2" id="KW-0285">Flavoprotein</keyword>
<keyword evidence="5" id="KW-0560">Oxidoreductase</keyword>
<reference evidence="7 8" key="1">
    <citation type="submission" date="2018-03" db="EMBL/GenBank/DDBJ databases">
        <authorList>
            <person name="Guldener U."/>
        </authorList>
    </citation>
    <scope>NUCLEOTIDE SEQUENCE [LARGE SCALE GENOMIC DNA]</scope>
    <source>
        <strain evidence="7 8">NBRC100155</strain>
    </source>
</reference>
<dbReference type="Gene3D" id="3.40.50.720">
    <property type="entry name" value="NAD(P)-binding Rossmann-like Domain"/>
    <property type="match status" value="1"/>
</dbReference>
<keyword evidence="8" id="KW-1185">Reference proteome</keyword>
<name>A0A5C3DY78_9BASI</name>
<evidence type="ECO:0000256" key="6">
    <source>
        <dbReference type="SAM" id="MobiDB-lite"/>
    </source>
</evidence>
<feature type="compositionally biased region" description="Low complexity" evidence="6">
    <location>
        <begin position="422"/>
        <end position="435"/>
    </location>
</feature>
<dbReference type="PANTHER" id="PTHR48467:SF1">
    <property type="entry name" value="GLUTAMATE SYNTHASE 1 [NADH], CHLOROPLASTIC-LIKE"/>
    <property type="match status" value="1"/>
</dbReference>
<dbReference type="PANTHER" id="PTHR48467">
    <property type="entry name" value="GLUTAMATE SYNTHASE 1 [NADH], CHLOROPLASTIC-LIKE"/>
    <property type="match status" value="1"/>
</dbReference>